<feature type="domain" description="AIG1-type G" evidence="19">
    <location>
        <begin position="2"/>
        <end position="134"/>
    </location>
</feature>
<evidence type="ECO:0000256" key="7">
    <source>
        <dbReference type="ARBA" id="ARBA00022692"/>
    </source>
</evidence>
<dbReference type="InParanoid" id="A0A1X7SVF8"/>
<evidence type="ECO:0000256" key="3">
    <source>
        <dbReference type="ARBA" id="ARBA00008535"/>
    </source>
</evidence>
<keyword evidence="11" id="KW-1002">Plastid outer membrane</keyword>
<keyword evidence="9" id="KW-0547">Nucleotide-binding</keyword>
<evidence type="ECO:0000313" key="20">
    <source>
        <dbReference type="EnsemblMetazoa" id="Aqu2.1.06055_001"/>
    </source>
</evidence>
<comment type="similarity">
    <text evidence="3">Belongs to the TRAFAC class TrmE-Era-EngA-EngB-Septin-like GTPase superfamily. AIG1/Toc34/Toc159-like paraseptin GTPase family. IAN subfamily.</text>
</comment>
<evidence type="ECO:0000256" key="13">
    <source>
        <dbReference type="ARBA" id="ARBA00022927"/>
    </source>
</evidence>
<dbReference type="InterPro" id="IPR006703">
    <property type="entry name" value="G_AIG1"/>
</dbReference>
<evidence type="ECO:0000256" key="9">
    <source>
        <dbReference type="ARBA" id="ARBA00022741"/>
    </source>
</evidence>
<dbReference type="GO" id="GO:0016020">
    <property type="term" value="C:membrane"/>
    <property type="evidence" value="ECO:0007669"/>
    <property type="project" value="UniProtKB-SubCell"/>
</dbReference>
<comment type="subcellular location">
    <subcellularLocation>
        <location evidence="2">Membrane</location>
        <topology evidence="2">Single-pass membrane protein</topology>
    </subcellularLocation>
    <subcellularLocation>
        <location evidence="17">Plastid</location>
        <location evidence="17">Chloroplast outer membrane</location>
    </subcellularLocation>
</comment>
<keyword evidence="8" id="KW-0479">Metal-binding</keyword>
<keyword evidence="13" id="KW-0653">Protein transport</keyword>
<evidence type="ECO:0000256" key="5">
    <source>
        <dbReference type="ARBA" id="ARBA00022528"/>
    </source>
</evidence>
<dbReference type="GO" id="GO:0015031">
    <property type="term" value="P:protein transport"/>
    <property type="evidence" value="ECO:0007669"/>
    <property type="project" value="UniProtKB-KW"/>
</dbReference>
<evidence type="ECO:0000259" key="19">
    <source>
        <dbReference type="Pfam" id="PF04548"/>
    </source>
</evidence>
<comment type="cofactor">
    <cofactor evidence="1">
        <name>Mg(2+)</name>
        <dbReference type="ChEBI" id="CHEBI:18420"/>
    </cofactor>
</comment>
<dbReference type="EnsemblMetazoa" id="Aqu2.1.06055_001">
    <property type="protein sequence ID" value="Aqu2.1.06055_001"/>
    <property type="gene ID" value="Aqu2.1.06055"/>
</dbReference>
<dbReference type="OrthoDB" id="8964039at2759"/>
<dbReference type="GO" id="GO:0046872">
    <property type="term" value="F:metal ion binding"/>
    <property type="evidence" value="ECO:0007669"/>
    <property type="project" value="UniProtKB-KW"/>
</dbReference>
<evidence type="ECO:0000256" key="16">
    <source>
        <dbReference type="ARBA" id="ARBA00023136"/>
    </source>
</evidence>
<protein>
    <recommendedName>
        <fullName evidence="19">AIG1-type G domain-containing protein</fullName>
    </recommendedName>
</protein>
<accession>A0A1X7SVF8</accession>
<keyword evidence="7 18" id="KW-0812">Transmembrane</keyword>
<keyword evidence="10" id="KW-0378">Hydrolase</keyword>
<dbReference type="PANTHER" id="PTHR10903">
    <property type="entry name" value="GTPASE, IMAP FAMILY MEMBER-RELATED"/>
    <property type="match status" value="1"/>
</dbReference>
<evidence type="ECO:0000256" key="2">
    <source>
        <dbReference type="ARBA" id="ARBA00004167"/>
    </source>
</evidence>
<evidence type="ECO:0000256" key="14">
    <source>
        <dbReference type="ARBA" id="ARBA00022989"/>
    </source>
</evidence>
<dbReference type="InterPro" id="IPR027417">
    <property type="entry name" value="P-loop_NTPase"/>
</dbReference>
<keyword evidence="16 18" id="KW-0472">Membrane</keyword>
<evidence type="ECO:0000256" key="11">
    <source>
        <dbReference type="ARBA" id="ARBA00022805"/>
    </source>
</evidence>
<dbReference type="AlphaFoldDB" id="A0A1X7SVF8"/>
<dbReference type="Gene3D" id="3.40.50.300">
    <property type="entry name" value="P-loop containing nucleotide triphosphate hydrolases"/>
    <property type="match status" value="1"/>
</dbReference>
<keyword evidence="14 18" id="KW-1133">Transmembrane helix</keyword>
<reference evidence="20" key="1">
    <citation type="submission" date="2017-05" db="UniProtKB">
        <authorList>
            <consortium name="EnsemblMetazoa"/>
        </authorList>
    </citation>
    <scope>IDENTIFICATION</scope>
</reference>
<dbReference type="SUPFAM" id="SSF52540">
    <property type="entry name" value="P-loop containing nucleoside triphosphate hydrolases"/>
    <property type="match status" value="1"/>
</dbReference>
<feature type="transmembrane region" description="Helical" evidence="18">
    <location>
        <begin position="260"/>
        <end position="280"/>
    </location>
</feature>
<evidence type="ECO:0000256" key="18">
    <source>
        <dbReference type="SAM" id="Phobius"/>
    </source>
</evidence>
<keyword evidence="4" id="KW-0813">Transport</keyword>
<name>A0A1X7SVF8_AMPQE</name>
<keyword evidence="12" id="KW-0460">Magnesium</keyword>
<evidence type="ECO:0000256" key="1">
    <source>
        <dbReference type="ARBA" id="ARBA00001946"/>
    </source>
</evidence>
<evidence type="ECO:0000256" key="8">
    <source>
        <dbReference type="ARBA" id="ARBA00022723"/>
    </source>
</evidence>
<dbReference type="GO" id="GO:0016787">
    <property type="term" value="F:hydrolase activity"/>
    <property type="evidence" value="ECO:0007669"/>
    <property type="project" value="UniProtKB-KW"/>
</dbReference>
<evidence type="ECO:0000256" key="6">
    <source>
        <dbReference type="ARBA" id="ARBA00022640"/>
    </source>
</evidence>
<dbReference type="InterPro" id="IPR045058">
    <property type="entry name" value="GIMA/IAN/Toc"/>
</dbReference>
<keyword evidence="6" id="KW-0934">Plastid</keyword>
<dbReference type="PANTHER" id="PTHR10903:SF135">
    <property type="entry name" value="TRANSLOCASE OF CHLOROPLAST 120, CHLOROPLASTIC-RELATED"/>
    <property type="match status" value="1"/>
</dbReference>
<evidence type="ECO:0000256" key="12">
    <source>
        <dbReference type="ARBA" id="ARBA00022842"/>
    </source>
</evidence>
<evidence type="ECO:0000256" key="15">
    <source>
        <dbReference type="ARBA" id="ARBA00023134"/>
    </source>
</evidence>
<feature type="transmembrane region" description="Helical" evidence="18">
    <location>
        <begin position="287"/>
        <end position="308"/>
    </location>
</feature>
<dbReference type="GO" id="GO:0005525">
    <property type="term" value="F:GTP binding"/>
    <property type="evidence" value="ECO:0007669"/>
    <property type="project" value="UniProtKB-KW"/>
</dbReference>
<evidence type="ECO:0000256" key="4">
    <source>
        <dbReference type="ARBA" id="ARBA00022448"/>
    </source>
</evidence>
<keyword evidence="15" id="KW-0342">GTP-binding</keyword>
<dbReference type="Pfam" id="PF04548">
    <property type="entry name" value="AIG1"/>
    <property type="match status" value="1"/>
</dbReference>
<evidence type="ECO:0000256" key="17">
    <source>
        <dbReference type="ARBA" id="ARBA00024013"/>
    </source>
</evidence>
<proteinExistence type="inferred from homology"/>
<organism evidence="20">
    <name type="scientific">Amphimedon queenslandica</name>
    <name type="common">Sponge</name>
    <dbReference type="NCBI Taxonomy" id="400682"/>
    <lineage>
        <taxon>Eukaryota</taxon>
        <taxon>Metazoa</taxon>
        <taxon>Porifera</taxon>
        <taxon>Demospongiae</taxon>
        <taxon>Heteroscleromorpha</taxon>
        <taxon>Haplosclerida</taxon>
        <taxon>Niphatidae</taxon>
        <taxon>Amphimedon</taxon>
    </lineage>
</organism>
<keyword evidence="5" id="KW-0150">Chloroplast</keyword>
<sequence length="318" mass="34737">MKILVLGQNESGKSSLINEMLGINIATVGKPDHETQYNLIEELSCKVGEVEVTVYNTIGFGDPSITEKKTMESIAKIKTVDIVLICHKLYDRIDDATVKKLKVLVDIIGNDLIDLSVLVFTFGDEYQMRCEPEYTNDGRLTQESKEEIKDGLVTLQAKMECRLKEVLKMIGIKHTVANKIPSCVTCGKRKKNGKQKELPISDNWIKDLWDLCEQRCKPEARPFVRSAKSTILERLIPVGAISEIKTTIVAPVMTPGISTVAGAAVGGFFVGGIFVGGLFVGGKVGRIFSAAVAIIGIGIQVACVMPEGPEEKKLVNLL</sequence>
<evidence type="ECO:0000256" key="10">
    <source>
        <dbReference type="ARBA" id="ARBA00022801"/>
    </source>
</evidence>